<keyword evidence="13" id="KW-1185">Reference proteome</keyword>
<evidence type="ECO:0000256" key="1">
    <source>
        <dbReference type="ARBA" id="ARBA00004162"/>
    </source>
</evidence>
<proteinExistence type="inferred from homology"/>
<dbReference type="AlphaFoldDB" id="A0A3Q9FTE5"/>
<organism evidence="12 13">
    <name type="scientific">Flammeovirga pectinis</name>
    <dbReference type="NCBI Taxonomy" id="2494373"/>
    <lineage>
        <taxon>Bacteria</taxon>
        <taxon>Pseudomonadati</taxon>
        <taxon>Bacteroidota</taxon>
        <taxon>Cytophagia</taxon>
        <taxon>Cytophagales</taxon>
        <taxon>Flammeovirgaceae</taxon>
        <taxon>Flammeovirga</taxon>
    </lineage>
</organism>
<dbReference type="EMBL" id="CP034562">
    <property type="protein sequence ID" value="AZQ64196.1"/>
    <property type="molecule type" value="Genomic_DNA"/>
</dbReference>
<evidence type="ECO:0000256" key="4">
    <source>
        <dbReference type="ARBA" id="ARBA00022448"/>
    </source>
</evidence>
<dbReference type="KEGG" id="fll:EI427_18780"/>
<evidence type="ECO:0000256" key="5">
    <source>
        <dbReference type="ARBA" id="ARBA00022475"/>
    </source>
</evidence>
<evidence type="ECO:0000256" key="9">
    <source>
        <dbReference type="ARBA" id="ARBA00023010"/>
    </source>
</evidence>
<dbReference type="GO" id="GO:0015031">
    <property type="term" value="P:protein transport"/>
    <property type="evidence" value="ECO:0007669"/>
    <property type="project" value="UniProtKB-KW"/>
</dbReference>
<reference evidence="12 13" key="1">
    <citation type="submission" date="2018-12" db="EMBL/GenBank/DDBJ databases">
        <title>Flammeovirga pectinis sp. nov., isolated from the gut of the Korean scallop, Patinopecten yessoensis.</title>
        <authorList>
            <person name="Bae J.-W."/>
            <person name="Jeong Y.-S."/>
            <person name="Kang W."/>
        </authorList>
    </citation>
    <scope>NUCLEOTIDE SEQUENCE [LARGE SCALE GENOMIC DNA]</scope>
    <source>
        <strain evidence="12 13">L12M1</strain>
    </source>
</reference>
<dbReference type="NCBIfam" id="TIGR00739">
    <property type="entry name" value="yajC"/>
    <property type="match status" value="1"/>
</dbReference>
<keyword evidence="6 11" id="KW-0812">Transmembrane</keyword>
<dbReference type="OrthoDB" id="9800132at2"/>
<keyword evidence="9" id="KW-0811">Translocation</keyword>
<evidence type="ECO:0000313" key="13">
    <source>
        <dbReference type="Proteomes" id="UP000267268"/>
    </source>
</evidence>
<keyword evidence="10 11" id="KW-0472">Membrane</keyword>
<evidence type="ECO:0000313" key="12">
    <source>
        <dbReference type="EMBL" id="AZQ64196.1"/>
    </source>
</evidence>
<keyword evidence="7" id="KW-0653">Protein transport</keyword>
<dbReference type="SMART" id="SM01323">
    <property type="entry name" value="YajC"/>
    <property type="match status" value="1"/>
</dbReference>
<keyword evidence="8 11" id="KW-1133">Transmembrane helix</keyword>
<keyword evidence="4" id="KW-0813">Transport</keyword>
<dbReference type="PRINTS" id="PR01853">
    <property type="entry name" value="YAJCTRNLCASE"/>
</dbReference>
<dbReference type="PANTHER" id="PTHR33909:SF1">
    <property type="entry name" value="SEC TRANSLOCON ACCESSORY COMPLEX SUBUNIT YAJC"/>
    <property type="match status" value="1"/>
</dbReference>
<dbReference type="Proteomes" id="UP000267268">
    <property type="component" value="Chromosome 1"/>
</dbReference>
<dbReference type="Pfam" id="PF02699">
    <property type="entry name" value="YajC"/>
    <property type="match status" value="1"/>
</dbReference>
<evidence type="ECO:0000256" key="7">
    <source>
        <dbReference type="ARBA" id="ARBA00022927"/>
    </source>
</evidence>
<dbReference type="RefSeq" id="WP_126617644.1">
    <property type="nucleotide sequence ID" value="NZ_CP034562.1"/>
</dbReference>
<dbReference type="InterPro" id="IPR003849">
    <property type="entry name" value="Preprotein_translocase_YajC"/>
</dbReference>
<feature type="transmembrane region" description="Helical" evidence="11">
    <location>
        <begin position="20"/>
        <end position="38"/>
    </location>
</feature>
<evidence type="ECO:0000256" key="8">
    <source>
        <dbReference type="ARBA" id="ARBA00022989"/>
    </source>
</evidence>
<comment type="subcellular location">
    <subcellularLocation>
        <location evidence="1">Cell membrane</location>
        <topology evidence="1">Single-pass membrane protein</topology>
    </subcellularLocation>
</comment>
<evidence type="ECO:0000256" key="3">
    <source>
        <dbReference type="ARBA" id="ARBA00014962"/>
    </source>
</evidence>
<gene>
    <name evidence="12" type="primary">yajC</name>
    <name evidence="12" type="ORF">EI427_18780</name>
</gene>
<name>A0A3Q9FTE5_9BACT</name>
<dbReference type="GO" id="GO:0005886">
    <property type="term" value="C:plasma membrane"/>
    <property type="evidence" value="ECO:0007669"/>
    <property type="project" value="UniProtKB-SubCell"/>
</dbReference>
<comment type="similarity">
    <text evidence="2">Belongs to the YajC family.</text>
</comment>
<dbReference type="PANTHER" id="PTHR33909">
    <property type="entry name" value="SEC TRANSLOCON ACCESSORY COMPLEX SUBUNIT YAJC"/>
    <property type="match status" value="1"/>
</dbReference>
<evidence type="ECO:0000256" key="11">
    <source>
        <dbReference type="SAM" id="Phobius"/>
    </source>
</evidence>
<keyword evidence="5" id="KW-1003">Cell membrane</keyword>
<evidence type="ECO:0000256" key="2">
    <source>
        <dbReference type="ARBA" id="ARBA00006742"/>
    </source>
</evidence>
<sequence length="113" mass="12579">MNVLNNILLQLPGGGDSAQIMNLVFIVGMVAVFYFFMIRPQQKKQKDQQKFSDAVKKGQMVVTVSGLHGKVYEVNNTTVVLEIDRGVKVTFEKSSISAENTNIVFGPKKDKKD</sequence>
<accession>A0A3Q9FTE5</accession>
<evidence type="ECO:0000256" key="6">
    <source>
        <dbReference type="ARBA" id="ARBA00022692"/>
    </source>
</evidence>
<protein>
    <recommendedName>
        <fullName evidence="3">Sec translocon accessory complex subunit YajC</fullName>
    </recommendedName>
</protein>
<evidence type="ECO:0000256" key="10">
    <source>
        <dbReference type="ARBA" id="ARBA00023136"/>
    </source>
</evidence>